<dbReference type="CDD" id="cd03811">
    <property type="entry name" value="GT4_GT28_WabH-like"/>
    <property type="match status" value="1"/>
</dbReference>
<feature type="domain" description="Glycosyl transferase family 1" evidence="1">
    <location>
        <begin position="193"/>
        <end position="352"/>
    </location>
</feature>
<reference evidence="2 3" key="1">
    <citation type="submission" date="2021-03" db="EMBL/GenBank/DDBJ databases">
        <title>Muricauda lutimaris sp. nov. and Muricauda ruestringensis sp. nov, two marine members of the Flavobacteriaceae isolated from deep sea sediments of Western Pacific.</title>
        <authorList>
            <person name="Zhao S."/>
            <person name="Liu R."/>
        </authorList>
    </citation>
    <scope>NUCLEOTIDE SEQUENCE [LARGE SCALE GENOMIC DNA]</scope>
    <source>
        <strain evidence="2 3">BC31-1-A7</strain>
    </source>
</reference>
<dbReference type="RefSeq" id="WP_207031878.1">
    <property type="nucleotide sequence ID" value="NZ_JAFLNL010000002.1"/>
</dbReference>
<gene>
    <name evidence="2" type="ORF">J0656_04620</name>
</gene>
<dbReference type="PANTHER" id="PTHR12526">
    <property type="entry name" value="GLYCOSYLTRANSFERASE"/>
    <property type="match status" value="1"/>
</dbReference>
<organism evidence="2 3">
    <name type="scientific">Flagellimonas aurea</name>
    <dbReference type="NCBI Taxonomy" id="2915619"/>
    <lineage>
        <taxon>Bacteria</taxon>
        <taxon>Pseudomonadati</taxon>
        <taxon>Bacteroidota</taxon>
        <taxon>Flavobacteriia</taxon>
        <taxon>Flavobacteriales</taxon>
        <taxon>Flavobacteriaceae</taxon>
        <taxon>Flagellimonas</taxon>
    </lineage>
</organism>
<accession>A0ABS3G362</accession>
<dbReference type="Gene3D" id="3.40.50.2000">
    <property type="entry name" value="Glycogen Phosphorylase B"/>
    <property type="match status" value="2"/>
</dbReference>
<name>A0ABS3G362_9FLAO</name>
<evidence type="ECO:0000313" key="3">
    <source>
        <dbReference type="Proteomes" id="UP000664044"/>
    </source>
</evidence>
<evidence type="ECO:0000313" key="2">
    <source>
        <dbReference type="EMBL" id="MBO0353291.1"/>
    </source>
</evidence>
<dbReference type="EMBL" id="JAFLNL010000002">
    <property type="protein sequence ID" value="MBO0353291.1"/>
    <property type="molecule type" value="Genomic_DNA"/>
</dbReference>
<comment type="caution">
    <text evidence="2">The sequence shown here is derived from an EMBL/GenBank/DDBJ whole genome shotgun (WGS) entry which is preliminary data.</text>
</comment>
<dbReference type="Pfam" id="PF00534">
    <property type="entry name" value="Glycos_transf_1"/>
    <property type="match status" value="1"/>
</dbReference>
<dbReference type="PANTHER" id="PTHR12526:SF630">
    <property type="entry name" value="GLYCOSYLTRANSFERASE"/>
    <property type="match status" value="1"/>
</dbReference>
<protein>
    <submittedName>
        <fullName evidence="2">Glycosyltransferase</fullName>
    </submittedName>
</protein>
<keyword evidence="3" id="KW-1185">Reference proteome</keyword>
<evidence type="ECO:0000259" key="1">
    <source>
        <dbReference type="Pfam" id="PF00534"/>
    </source>
</evidence>
<dbReference type="Proteomes" id="UP000664044">
    <property type="component" value="Unassembled WGS sequence"/>
</dbReference>
<sequence length="375" mass="43199">MKKILFLIESLHLGGAEKSLISLLNNLDLDKYEIEILQYKKGGEFEKFIPAEIKLSSIDYKPSLLERIKFRIFKFLNYNKKYHNAQLLWKSIKTSIPKHEGHYDIAIGWGQGFASYFISQKVNALKKIAWVNIDYEKAGYYAPQDKSIYKEFDKIIGVSPFVQQEMKKTYPEYDVIFIRDIIDEVEINSWSLQQKKIEFNKNKVNIVSVGRLAKQKSFQFAIEAVNILTNKGHNIHLYIIGEGSEREYLENLISEKGLKNCISLVGYEENPFPYIKDCDIYLQSSIFEGLGRTIIEAGILNKPIVTTNFPTASQILTNNETGLIVGMEPMEIANAIDKLINDEDLTQKLTMNLKSQSQKETQKSLALMYKLFNED</sequence>
<dbReference type="SUPFAM" id="SSF53756">
    <property type="entry name" value="UDP-Glycosyltransferase/glycogen phosphorylase"/>
    <property type="match status" value="1"/>
</dbReference>
<dbReference type="InterPro" id="IPR001296">
    <property type="entry name" value="Glyco_trans_1"/>
</dbReference>
<proteinExistence type="predicted"/>